<protein>
    <recommendedName>
        <fullName evidence="11">Copper transporter</fullName>
    </recommendedName>
</protein>
<dbReference type="GO" id="GO:0005375">
    <property type="term" value="F:copper ion transmembrane transporter activity"/>
    <property type="evidence" value="ECO:0007669"/>
    <property type="project" value="InterPro"/>
</dbReference>
<dbReference type="PANTHER" id="PTHR12483:SF115">
    <property type="entry name" value="COPPER TRANSPORT PROTEIN"/>
    <property type="match status" value="1"/>
</dbReference>
<evidence type="ECO:0000256" key="3">
    <source>
        <dbReference type="ARBA" id="ARBA00022692"/>
    </source>
</evidence>
<evidence type="ECO:0000313" key="10">
    <source>
        <dbReference type="Proteomes" id="UP001055712"/>
    </source>
</evidence>
<feature type="region of interest" description="Disordered" evidence="7">
    <location>
        <begin position="205"/>
        <end position="246"/>
    </location>
</feature>
<feature type="compositionally biased region" description="Low complexity" evidence="7">
    <location>
        <begin position="216"/>
        <end position="226"/>
    </location>
</feature>
<keyword evidence="4" id="KW-0406">Ion transport</keyword>
<keyword evidence="10" id="KW-1185">Reference proteome</keyword>
<evidence type="ECO:0000256" key="5">
    <source>
        <dbReference type="ARBA" id="ARBA00022989"/>
    </source>
</evidence>
<name>A0A9D4TEV5_CHLVU</name>
<dbReference type="GO" id="GO:0016020">
    <property type="term" value="C:membrane"/>
    <property type="evidence" value="ECO:0007669"/>
    <property type="project" value="UniProtKB-SubCell"/>
</dbReference>
<keyword evidence="4" id="KW-0813">Transport</keyword>
<evidence type="ECO:0000256" key="6">
    <source>
        <dbReference type="ARBA" id="ARBA00023136"/>
    </source>
</evidence>
<organism evidence="9 10">
    <name type="scientific">Chlorella vulgaris</name>
    <name type="common">Green alga</name>
    <dbReference type="NCBI Taxonomy" id="3077"/>
    <lineage>
        <taxon>Eukaryota</taxon>
        <taxon>Viridiplantae</taxon>
        <taxon>Chlorophyta</taxon>
        <taxon>core chlorophytes</taxon>
        <taxon>Trebouxiophyceae</taxon>
        <taxon>Chlorellales</taxon>
        <taxon>Chlorellaceae</taxon>
        <taxon>Chlorella clade</taxon>
        <taxon>Chlorella</taxon>
    </lineage>
</organism>
<evidence type="ECO:0000313" key="9">
    <source>
        <dbReference type="EMBL" id="KAI3423840.1"/>
    </source>
</evidence>
<comment type="similarity">
    <text evidence="2">Belongs to the copper transporter (Ctr) (TC 1.A.56) family. SLC31A subfamily.</text>
</comment>
<keyword evidence="4" id="KW-0187">Copper transport</keyword>
<accession>A0A9D4TEV5</accession>
<comment type="caution">
    <text evidence="9">The sequence shown here is derived from an EMBL/GenBank/DDBJ whole genome shotgun (WGS) entry which is preliminary data.</text>
</comment>
<reference evidence="9" key="1">
    <citation type="journal article" date="2019" name="Plant J.">
        <title>Chlorella vulgaris genome assembly and annotation reveals the molecular basis for metabolic acclimation to high light conditions.</title>
        <authorList>
            <person name="Cecchin M."/>
            <person name="Marcolungo L."/>
            <person name="Rossato M."/>
            <person name="Girolomoni L."/>
            <person name="Cosentino E."/>
            <person name="Cuine S."/>
            <person name="Li-Beisson Y."/>
            <person name="Delledonne M."/>
            <person name="Ballottari M."/>
        </authorList>
    </citation>
    <scope>NUCLEOTIDE SEQUENCE</scope>
    <source>
        <strain evidence="9">211/11P</strain>
    </source>
</reference>
<feature type="transmembrane region" description="Helical" evidence="8">
    <location>
        <begin position="473"/>
        <end position="492"/>
    </location>
</feature>
<keyword evidence="5 8" id="KW-1133">Transmembrane helix</keyword>
<proteinExistence type="inferred from homology"/>
<comment type="subcellular location">
    <subcellularLocation>
        <location evidence="1">Membrane</location>
    </subcellularLocation>
</comment>
<evidence type="ECO:0000256" key="2">
    <source>
        <dbReference type="ARBA" id="ARBA00006921"/>
    </source>
</evidence>
<keyword evidence="4" id="KW-0186">Copper</keyword>
<dbReference type="OrthoDB" id="513950at2759"/>
<dbReference type="Proteomes" id="UP001055712">
    <property type="component" value="Unassembled WGS sequence"/>
</dbReference>
<dbReference type="AlphaFoldDB" id="A0A9D4TEV5"/>
<evidence type="ECO:0000256" key="7">
    <source>
        <dbReference type="SAM" id="MobiDB-lite"/>
    </source>
</evidence>
<sequence>MEDAVLQRDLARMCAGSTLGGAAYTGWPAACTLWYECQQGRAPAASCQPLSLLQTACNESPQLEACMTYMLICAPQSVVRQCAQQPPIRELRPAMQLHTAVQQICVGNGSQPIDSEACRSCSSQTFDPDKVTVQALQANCADPLGTLSSLCLEEQRSLGSNISASLLNGSCSNWAAFCESEAGSGFWQLCDASNSTAAARPLPAPAVVARPPPTPGAKSPPLGSPTAPAPPPKVEAAGAGGGAAEPPSCYTDPLQDRCRSFQQSNADSEADVQQLCASLPSMVGCSLWQQCSSGAASGTFCQPFSVLGSICAANSAVDGCGRWAALCTTPGSVVRQCLTAAPIRGVLATSQAWEAVSQACAADGKAVAGCEACATGASTCSDPLAVLSRLCIASPGVAQCSAFHLMCAEAGTTFQSLCGGGDRAPAAGIGIGASNSSSGTGQAPASSSGEAKPYIHAAMSAVILFKSWVPSGGAYLASCLAIIGLALLVQALKALTLQLEARWVVQLLSPPDALTTSAFKTPEYAYGSAGKDRRRSSTASNAPMLRSSMRQSSMAHQQPPLQQVQEQRHLITRAELGRNAVRSCLTGGVVLLEYCLVLVVVTFNLGLILSATLGFCLGALIFGHTGERAAVLTAASMAGGAGPAAAPFITSRTSLQPLSEGDLDIQFVPSPSLIPPQAGGV</sequence>
<dbReference type="Pfam" id="PF04145">
    <property type="entry name" value="Ctr"/>
    <property type="match status" value="1"/>
</dbReference>
<reference evidence="9" key="2">
    <citation type="submission" date="2020-11" db="EMBL/GenBank/DDBJ databases">
        <authorList>
            <person name="Cecchin M."/>
            <person name="Marcolungo L."/>
            <person name="Rossato M."/>
            <person name="Girolomoni L."/>
            <person name="Cosentino E."/>
            <person name="Cuine S."/>
            <person name="Li-Beisson Y."/>
            <person name="Delledonne M."/>
            <person name="Ballottari M."/>
        </authorList>
    </citation>
    <scope>NUCLEOTIDE SEQUENCE</scope>
    <source>
        <strain evidence="9">211/11P</strain>
        <tissue evidence="9">Whole cell</tissue>
    </source>
</reference>
<evidence type="ECO:0000256" key="1">
    <source>
        <dbReference type="ARBA" id="ARBA00004370"/>
    </source>
</evidence>
<gene>
    <name evidence="9" type="ORF">D9Q98_009676</name>
</gene>
<dbReference type="InterPro" id="IPR007274">
    <property type="entry name" value="Cop_transporter"/>
</dbReference>
<evidence type="ECO:0000256" key="4">
    <source>
        <dbReference type="ARBA" id="ARBA00022796"/>
    </source>
</evidence>
<dbReference type="EMBL" id="SIDB01000014">
    <property type="protein sequence ID" value="KAI3423840.1"/>
    <property type="molecule type" value="Genomic_DNA"/>
</dbReference>
<keyword evidence="3 8" id="KW-0812">Transmembrane</keyword>
<feature type="transmembrane region" description="Helical" evidence="8">
    <location>
        <begin position="591"/>
        <end position="623"/>
    </location>
</feature>
<dbReference type="PANTHER" id="PTHR12483">
    <property type="entry name" value="SOLUTE CARRIER FAMILY 31 COPPER TRANSPORTERS"/>
    <property type="match status" value="1"/>
</dbReference>
<evidence type="ECO:0008006" key="11">
    <source>
        <dbReference type="Google" id="ProtNLM"/>
    </source>
</evidence>
<keyword evidence="6 8" id="KW-0472">Membrane</keyword>
<evidence type="ECO:0000256" key="8">
    <source>
        <dbReference type="SAM" id="Phobius"/>
    </source>
</evidence>